<protein>
    <recommendedName>
        <fullName evidence="2">DUF6850 domain-containing protein</fullName>
    </recommendedName>
</protein>
<evidence type="ECO:0000256" key="1">
    <source>
        <dbReference type="SAM" id="SignalP"/>
    </source>
</evidence>
<dbReference type="Pfam" id="PF21012">
    <property type="entry name" value="DUF6850"/>
    <property type="match status" value="1"/>
</dbReference>
<proteinExistence type="predicted"/>
<dbReference type="InterPro" id="IPR049236">
    <property type="entry name" value="DUF6850"/>
</dbReference>
<comment type="caution">
    <text evidence="3">The sequence shown here is derived from an EMBL/GenBank/DDBJ whole genome shotgun (WGS) entry which is preliminary data.</text>
</comment>
<name>A0A7V4WU62_CALAY</name>
<organism evidence="3">
    <name type="scientific">Caldithrix abyssi</name>
    <dbReference type="NCBI Taxonomy" id="187145"/>
    <lineage>
        <taxon>Bacteria</taxon>
        <taxon>Pseudomonadati</taxon>
        <taxon>Calditrichota</taxon>
        <taxon>Calditrichia</taxon>
        <taxon>Calditrichales</taxon>
        <taxon>Calditrichaceae</taxon>
        <taxon>Caldithrix</taxon>
    </lineage>
</organism>
<reference evidence="3" key="1">
    <citation type="journal article" date="2020" name="mSystems">
        <title>Genome- and Community-Level Interaction Insights into Carbon Utilization and Element Cycling Functions of Hydrothermarchaeota in Hydrothermal Sediment.</title>
        <authorList>
            <person name="Zhou Z."/>
            <person name="Liu Y."/>
            <person name="Xu W."/>
            <person name="Pan J."/>
            <person name="Luo Z.H."/>
            <person name="Li M."/>
        </authorList>
    </citation>
    <scope>NUCLEOTIDE SEQUENCE [LARGE SCALE GENOMIC DNA]</scope>
    <source>
        <strain evidence="3">HyVt-577</strain>
    </source>
</reference>
<dbReference type="Proteomes" id="UP000885779">
    <property type="component" value="Unassembled WGS sequence"/>
</dbReference>
<evidence type="ECO:0000313" key="3">
    <source>
        <dbReference type="EMBL" id="HGY54905.1"/>
    </source>
</evidence>
<dbReference type="EMBL" id="DRQG01000034">
    <property type="protein sequence ID" value="HGY54905.1"/>
    <property type="molecule type" value="Genomic_DNA"/>
</dbReference>
<gene>
    <name evidence="3" type="ORF">ENK44_04330</name>
</gene>
<keyword evidence="1" id="KW-0732">Signal</keyword>
<accession>A0A7V4WU62</accession>
<evidence type="ECO:0000259" key="2">
    <source>
        <dbReference type="Pfam" id="PF21012"/>
    </source>
</evidence>
<feature type="chain" id="PRO_5030523171" description="DUF6850 domain-containing protein" evidence="1">
    <location>
        <begin position="25"/>
        <end position="487"/>
    </location>
</feature>
<feature type="signal peptide" evidence="1">
    <location>
        <begin position="1"/>
        <end position="24"/>
    </location>
</feature>
<sequence length="487" mass="57600">MKFINIHKILIFVFCAAASLPASDNRPLAMGGMRVSLPDVYHQFNLWQSAANPAGLLDSDSLNWMFYSGDHLRRTNEIRRRWDARELRFTDLVFSGQKRLDNRQMFYGYFRYGWENRIDARYSIDRHPYDLDPFVLTDSTEGNIGFYGPEIYAAYTYRLSRSVSIGSALRYTIQQGLKTIFTRPEIIHRRISADIGLSLKLNDLFTAGLTFTYFNKQDLTKLVTQPDKLDPITYRYRGEYTFKQVIGKGDRVADYDGYAISPQIAWNNGLWEGVFSAGYFYRWHELYDDPVRRIYDGFYQEQRYYARLQNRYYFDALQKSLLALDIHYDYIENWAKEPKAGYMIYNAFYRKYGIIVGFSHRFETPSLTIAAEGQFERNIPDRRDHLAHVYRYGPVVQNELRTGLEYTVKNIFRLRAGIYYIWYREDPVWQYFGDLNGPGFTAGMGYYAEIRQIDFYIKYGRLNSVNTTQQNGVNSSFDFILNWRQFF</sequence>
<feature type="domain" description="DUF6850" evidence="2">
    <location>
        <begin position="75"/>
        <end position="385"/>
    </location>
</feature>
<dbReference type="AlphaFoldDB" id="A0A7V4WU62"/>